<feature type="transmembrane region" description="Helical" evidence="5">
    <location>
        <begin position="52"/>
        <end position="73"/>
    </location>
</feature>
<comment type="subcellular location">
    <subcellularLocation>
        <location evidence="1">Membrane</location>
        <topology evidence="1">Multi-pass membrane protein</topology>
    </subcellularLocation>
</comment>
<keyword evidence="2 5" id="KW-0812">Transmembrane</keyword>
<feature type="transmembrane region" description="Helical" evidence="5">
    <location>
        <begin position="115"/>
        <end position="132"/>
    </location>
</feature>
<sequence>MAAGSPPDQLNVPSDDANVENGRANSKDSNDAPKPNLAFNNASVRAAFVRKVFAIVTLMVLINALMTAPVVLFKEPRLFIKEHNYLYIVALIVFLATYFTLVCCSSVARNFPCNFILLTAFTFAAGFILMVICASVPPYTVALALITTALTCIAIILFASQTTFDITKYVFIIFVVSIGVCIFGIALAIMSLFVYVKLLHVVFSAVACVLFMAYLAVDIQMILGGRKYEISPEDYIYAALMLFVDIYEIFINILNLYNANN</sequence>
<dbReference type="AlphaFoldDB" id="A0AAN8G1Y3"/>
<dbReference type="GO" id="GO:2001234">
    <property type="term" value="P:negative regulation of apoptotic signaling pathway"/>
    <property type="evidence" value="ECO:0007669"/>
    <property type="project" value="TreeGrafter"/>
</dbReference>
<organism evidence="7 8">
    <name type="scientific">Trichostrongylus colubriformis</name>
    <name type="common">Black scour worm</name>
    <dbReference type="NCBI Taxonomy" id="6319"/>
    <lineage>
        <taxon>Eukaryota</taxon>
        <taxon>Metazoa</taxon>
        <taxon>Ecdysozoa</taxon>
        <taxon>Nematoda</taxon>
        <taxon>Chromadorea</taxon>
        <taxon>Rhabditida</taxon>
        <taxon>Rhabditina</taxon>
        <taxon>Rhabditomorpha</taxon>
        <taxon>Strongyloidea</taxon>
        <taxon>Trichostrongylidae</taxon>
        <taxon>Trichostrongylus</taxon>
    </lineage>
</organism>
<feature type="region of interest" description="Disordered" evidence="6">
    <location>
        <begin position="1"/>
        <end position="34"/>
    </location>
</feature>
<evidence type="ECO:0000313" key="7">
    <source>
        <dbReference type="EMBL" id="KAK5974963.1"/>
    </source>
</evidence>
<evidence type="ECO:0000256" key="5">
    <source>
        <dbReference type="RuleBase" id="RU004379"/>
    </source>
</evidence>
<feature type="transmembrane region" description="Helical" evidence="5">
    <location>
        <begin position="138"/>
        <end position="159"/>
    </location>
</feature>
<dbReference type="InterPro" id="IPR006214">
    <property type="entry name" value="Bax_inhibitor_1-related"/>
</dbReference>
<keyword evidence="7" id="KW-0675">Receptor</keyword>
<keyword evidence="8" id="KW-1185">Reference proteome</keyword>
<protein>
    <submittedName>
        <fullName evidence="7">N-methyl-D-aspartate receptor associated protein</fullName>
    </submittedName>
</protein>
<dbReference type="Pfam" id="PF01027">
    <property type="entry name" value="Bax1-I"/>
    <property type="match status" value="1"/>
</dbReference>
<reference evidence="7 8" key="1">
    <citation type="submission" date="2019-10" db="EMBL/GenBank/DDBJ databases">
        <title>Assembly and Annotation for the nematode Trichostrongylus colubriformis.</title>
        <authorList>
            <person name="Martin J."/>
        </authorList>
    </citation>
    <scope>NUCLEOTIDE SEQUENCE [LARGE SCALE GENOMIC DNA]</scope>
    <source>
        <strain evidence="7">G859</strain>
        <tissue evidence="7">Whole worm</tissue>
    </source>
</reference>
<dbReference type="GO" id="GO:0005794">
    <property type="term" value="C:Golgi apparatus"/>
    <property type="evidence" value="ECO:0007669"/>
    <property type="project" value="TreeGrafter"/>
</dbReference>
<evidence type="ECO:0000313" key="8">
    <source>
        <dbReference type="Proteomes" id="UP001331761"/>
    </source>
</evidence>
<feature type="transmembrane region" description="Helical" evidence="5">
    <location>
        <begin position="201"/>
        <end position="223"/>
    </location>
</feature>
<keyword evidence="3 5" id="KW-1133">Transmembrane helix</keyword>
<dbReference type="PANTHER" id="PTHR23291:SF127">
    <property type="entry name" value="PROTEIN LIFEGUARD 1-LIKE"/>
    <property type="match status" value="1"/>
</dbReference>
<dbReference type="EMBL" id="WIXE01013605">
    <property type="protein sequence ID" value="KAK5974963.1"/>
    <property type="molecule type" value="Genomic_DNA"/>
</dbReference>
<evidence type="ECO:0000256" key="2">
    <source>
        <dbReference type="ARBA" id="ARBA00022692"/>
    </source>
</evidence>
<name>A0AAN8G1Y3_TRICO</name>
<feature type="transmembrane region" description="Helical" evidence="5">
    <location>
        <begin position="85"/>
        <end position="108"/>
    </location>
</feature>
<dbReference type="GO" id="GO:0005783">
    <property type="term" value="C:endoplasmic reticulum"/>
    <property type="evidence" value="ECO:0007669"/>
    <property type="project" value="TreeGrafter"/>
</dbReference>
<comment type="caution">
    <text evidence="7">The sequence shown here is derived from an EMBL/GenBank/DDBJ whole genome shotgun (WGS) entry which is preliminary data.</text>
</comment>
<dbReference type="PANTHER" id="PTHR23291">
    <property type="entry name" value="BAX INHIBITOR-RELATED"/>
    <property type="match status" value="1"/>
</dbReference>
<dbReference type="GO" id="GO:0016020">
    <property type="term" value="C:membrane"/>
    <property type="evidence" value="ECO:0007669"/>
    <property type="project" value="UniProtKB-SubCell"/>
</dbReference>
<keyword evidence="4 5" id="KW-0472">Membrane</keyword>
<gene>
    <name evidence="7" type="ORF">GCK32_012014</name>
</gene>
<feature type="transmembrane region" description="Helical" evidence="5">
    <location>
        <begin position="171"/>
        <end position="195"/>
    </location>
</feature>
<proteinExistence type="inferred from homology"/>
<comment type="similarity">
    <text evidence="5">Belongs to the BI1 family.</text>
</comment>
<evidence type="ECO:0000256" key="4">
    <source>
        <dbReference type="ARBA" id="ARBA00023136"/>
    </source>
</evidence>
<evidence type="ECO:0000256" key="6">
    <source>
        <dbReference type="SAM" id="MobiDB-lite"/>
    </source>
</evidence>
<feature type="transmembrane region" description="Helical" evidence="5">
    <location>
        <begin position="235"/>
        <end position="257"/>
    </location>
</feature>
<evidence type="ECO:0000256" key="3">
    <source>
        <dbReference type="ARBA" id="ARBA00022989"/>
    </source>
</evidence>
<dbReference type="Proteomes" id="UP001331761">
    <property type="component" value="Unassembled WGS sequence"/>
</dbReference>
<evidence type="ECO:0000256" key="1">
    <source>
        <dbReference type="ARBA" id="ARBA00004141"/>
    </source>
</evidence>
<accession>A0AAN8G1Y3</accession>